<proteinExistence type="predicted"/>
<keyword evidence="4" id="KW-1185">Reference proteome</keyword>
<gene>
    <name evidence="3" type="ORF">MIND_00298500</name>
</gene>
<feature type="compositionally biased region" description="Polar residues" evidence="1">
    <location>
        <begin position="91"/>
        <end position="112"/>
    </location>
</feature>
<dbReference type="GeneID" id="59342363"/>
<keyword evidence="2" id="KW-0732">Signal</keyword>
<feature type="compositionally biased region" description="Low complexity" evidence="1">
    <location>
        <begin position="133"/>
        <end position="157"/>
    </location>
</feature>
<feature type="signal peptide" evidence="2">
    <location>
        <begin position="1"/>
        <end position="18"/>
    </location>
</feature>
<dbReference type="OrthoDB" id="3059701at2759"/>
<dbReference type="AlphaFoldDB" id="A0A8H6T3M9"/>
<feature type="compositionally biased region" description="Low complexity" evidence="1">
    <location>
        <begin position="113"/>
        <end position="122"/>
    </location>
</feature>
<name>A0A8H6T3M9_9AGAR</name>
<evidence type="ECO:0000313" key="3">
    <source>
        <dbReference type="EMBL" id="KAF7309282.1"/>
    </source>
</evidence>
<evidence type="ECO:0000256" key="1">
    <source>
        <dbReference type="SAM" id="MobiDB-lite"/>
    </source>
</evidence>
<evidence type="ECO:0000313" key="4">
    <source>
        <dbReference type="Proteomes" id="UP000636479"/>
    </source>
</evidence>
<feature type="chain" id="PRO_5034825320" evidence="2">
    <location>
        <begin position="19"/>
        <end position="178"/>
    </location>
</feature>
<feature type="region of interest" description="Disordered" evidence="1">
    <location>
        <begin position="63"/>
        <end position="157"/>
    </location>
</feature>
<dbReference type="RefSeq" id="XP_037222732.1">
    <property type="nucleotide sequence ID" value="XM_037359847.1"/>
</dbReference>
<feature type="compositionally biased region" description="Pro residues" evidence="1">
    <location>
        <begin position="123"/>
        <end position="132"/>
    </location>
</feature>
<protein>
    <submittedName>
        <fullName evidence="3">Uncharacterized protein</fullName>
    </submittedName>
</protein>
<feature type="compositionally biased region" description="Polar residues" evidence="1">
    <location>
        <begin position="63"/>
        <end position="82"/>
    </location>
</feature>
<reference evidence="3" key="1">
    <citation type="submission" date="2020-05" db="EMBL/GenBank/DDBJ databases">
        <title>Mycena genomes resolve the evolution of fungal bioluminescence.</title>
        <authorList>
            <person name="Tsai I.J."/>
        </authorList>
    </citation>
    <scope>NUCLEOTIDE SEQUENCE</scope>
    <source>
        <strain evidence="3">171206Taipei</strain>
    </source>
</reference>
<organism evidence="3 4">
    <name type="scientific">Mycena indigotica</name>
    <dbReference type="NCBI Taxonomy" id="2126181"/>
    <lineage>
        <taxon>Eukaryota</taxon>
        <taxon>Fungi</taxon>
        <taxon>Dikarya</taxon>
        <taxon>Basidiomycota</taxon>
        <taxon>Agaricomycotina</taxon>
        <taxon>Agaricomycetes</taxon>
        <taxon>Agaricomycetidae</taxon>
        <taxon>Agaricales</taxon>
        <taxon>Marasmiineae</taxon>
        <taxon>Mycenaceae</taxon>
        <taxon>Mycena</taxon>
    </lineage>
</organism>
<evidence type="ECO:0000256" key="2">
    <source>
        <dbReference type="SAM" id="SignalP"/>
    </source>
</evidence>
<sequence>MRTTPFTTILLFASLASAAIQCAPTDKDGTPLQSSEGEGNFVRCTYEGAGPCEYFPANGSFSSGSSQCPAGIAQDTSNTTQEVSSVGSGGAQQSPPASGSPATFSSPPITLQSTRPPGSSSTAPPPPPPVSSPRPSGSPAGSPAPSSSSTGAAAPTSVANSAGAIVFVGGALLGAWLL</sequence>
<comment type="caution">
    <text evidence="3">The sequence shown here is derived from an EMBL/GenBank/DDBJ whole genome shotgun (WGS) entry which is preliminary data.</text>
</comment>
<dbReference type="EMBL" id="JACAZF010000003">
    <property type="protein sequence ID" value="KAF7309282.1"/>
    <property type="molecule type" value="Genomic_DNA"/>
</dbReference>
<accession>A0A8H6T3M9</accession>
<dbReference type="Proteomes" id="UP000636479">
    <property type="component" value="Unassembled WGS sequence"/>
</dbReference>